<dbReference type="AlphaFoldDB" id="A0A6J4HVL0"/>
<feature type="non-terminal residue" evidence="2">
    <location>
        <position position="1"/>
    </location>
</feature>
<protein>
    <submittedName>
        <fullName evidence="2">Uncharacterized protein</fullName>
    </submittedName>
</protein>
<feature type="non-terminal residue" evidence="2">
    <location>
        <position position="167"/>
    </location>
</feature>
<proteinExistence type="predicted"/>
<evidence type="ECO:0000313" key="2">
    <source>
        <dbReference type="EMBL" id="CAA9235212.1"/>
    </source>
</evidence>
<evidence type="ECO:0000256" key="1">
    <source>
        <dbReference type="SAM" id="MobiDB-lite"/>
    </source>
</evidence>
<feature type="region of interest" description="Disordered" evidence="1">
    <location>
        <begin position="1"/>
        <end position="167"/>
    </location>
</feature>
<feature type="compositionally biased region" description="Basic and acidic residues" evidence="1">
    <location>
        <begin position="155"/>
        <end position="167"/>
    </location>
</feature>
<dbReference type="EMBL" id="CADCTF010000068">
    <property type="protein sequence ID" value="CAA9235212.1"/>
    <property type="molecule type" value="Genomic_DNA"/>
</dbReference>
<organism evidence="2">
    <name type="scientific">uncultured Acidimicrobiales bacterium</name>
    <dbReference type="NCBI Taxonomy" id="310071"/>
    <lineage>
        <taxon>Bacteria</taxon>
        <taxon>Bacillati</taxon>
        <taxon>Actinomycetota</taxon>
        <taxon>Acidimicrobiia</taxon>
        <taxon>Acidimicrobiales</taxon>
        <taxon>environmental samples</taxon>
    </lineage>
</organism>
<feature type="compositionally biased region" description="Low complexity" evidence="1">
    <location>
        <begin position="1"/>
        <end position="18"/>
    </location>
</feature>
<sequence length="167" mass="17417">ARVAADDPQAAPDGAGVPLLLPGAARRVGRGAPEQPAGGSRATAGDAGTRSSRWAGAQRRTDHQGHGPAEGARAARTARAELRPGRGAHRRSGGRLPGTHPGHVRVTAAREDLPQGRPAVHRGSGVHQRHVPQPQGHQEPREDRRGAPPPVGGQGRDRQDRHGGREV</sequence>
<reference evidence="2" key="1">
    <citation type="submission" date="2020-02" db="EMBL/GenBank/DDBJ databases">
        <authorList>
            <person name="Meier V. D."/>
        </authorList>
    </citation>
    <scope>NUCLEOTIDE SEQUENCE</scope>
    <source>
        <strain evidence="2">AVDCRST_MAG50</strain>
    </source>
</reference>
<name>A0A6J4HVL0_9ACTN</name>
<gene>
    <name evidence="2" type="ORF">AVDCRST_MAG50-1395</name>
</gene>
<accession>A0A6J4HVL0</accession>